<dbReference type="EMBL" id="MN740751">
    <property type="protein sequence ID" value="QHU10181.1"/>
    <property type="molecule type" value="Genomic_DNA"/>
</dbReference>
<dbReference type="PANTHER" id="PTHR43563:SF1">
    <property type="entry name" value="AMINE OXIDASE [FLAVIN-CONTAINING] B"/>
    <property type="match status" value="1"/>
</dbReference>
<dbReference type="Pfam" id="PF01593">
    <property type="entry name" value="Amino_oxidase"/>
    <property type="match status" value="1"/>
</dbReference>
<evidence type="ECO:0000256" key="2">
    <source>
        <dbReference type="ARBA" id="ARBA00005995"/>
    </source>
</evidence>
<sequence>MIYDYIVLGGGISGLYCAHLLLKKTPRASVLILEREAVVGGRVHTYVDKYMSVEAGAGRFNMAHTLLMELIDELGLSRKIVHISSDAGYAPADGSEPKILLGNDIKTKWYIVKVVLASKLESAELLRSMSFLDYAKKILVKSEIEYIKGSFGYYSELVIMNAYDAIHLLGGLGPGNDFGGLKGGLYQIIDKLMDRIGRRAGSRILCNKTVVDIQYVYKGAGAGTGTRASVPGGHHNGGSVIEVYCKENKRPYVGLKCICALPKQVAENLAIFRGIRGMFSQIVCAPLCRIYSTFPVVRGKTWFSDMPKFTTNNNLRMVIPISESDGVIMISYSDNKYADGWNRLYKSEGVDAVNRELARLMKKSTGIDIPTPLSTQVFHWPCGVGYWGVGAESSQFPLQPDLDVPIYLCGEHYSGEYQQWMEGALETAKRVVEKIWG</sequence>
<accession>A0A6C0JZ57</accession>
<comment type="cofactor">
    <cofactor evidence="1">
        <name>FAD</name>
        <dbReference type="ChEBI" id="CHEBI:57692"/>
    </cofactor>
</comment>
<evidence type="ECO:0000259" key="4">
    <source>
        <dbReference type="Pfam" id="PF01593"/>
    </source>
</evidence>
<dbReference type="InterPro" id="IPR001613">
    <property type="entry name" value="Flavin_amine_oxidase"/>
</dbReference>
<protein>
    <recommendedName>
        <fullName evidence="4">Amine oxidase domain-containing protein</fullName>
    </recommendedName>
</protein>
<name>A0A6C0JZ57_9ZZZZ</name>
<dbReference type="InterPro" id="IPR036188">
    <property type="entry name" value="FAD/NAD-bd_sf"/>
</dbReference>
<evidence type="ECO:0000313" key="5">
    <source>
        <dbReference type="EMBL" id="QHU10181.1"/>
    </source>
</evidence>
<dbReference type="SUPFAM" id="SSF51905">
    <property type="entry name" value="FAD/NAD(P)-binding domain"/>
    <property type="match status" value="1"/>
</dbReference>
<dbReference type="PRINTS" id="PR00757">
    <property type="entry name" value="AMINEOXDASEF"/>
</dbReference>
<evidence type="ECO:0000256" key="3">
    <source>
        <dbReference type="ARBA" id="ARBA00023002"/>
    </source>
</evidence>
<dbReference type="InterPro" id="IPR002937">
    <property type="entry name" value="Amino_oxidase"/>
</dbReference>
<organism evidence="5">
    <name type="scientific">viral metagenome</name>
    <dbReference type="NCBI Taxonomy" id="1070528"/>
    <lineage>
        <taxon>unclassified sequences</taxon>
        <taxon>metagenomes</taxon>
        <taxon>organismal metagenomes</taxon>
    </lineage>
</organism>
<feature type="domain" description="Amine oxidase" evidence="4">
    <location>
        <begin position="12"/>
        <end position="435"/>
    </location>
</feature>
<evidence type="ECO:0000256" key="1">
    <source>
        <dbReference type="ARBA" id="ARBA00001974"/>
    </source>
</evidence>
<dbReference type="InterPro" id="IPR050703">
    <property type="entry name" value="Flavin_MAO"/>
</dbReference>
<dbReference type="AlphaFoldDB" id="A0A6C0JZ57"/>
<comment type="similarity">
    <text evidence="2">Belongs to the flavin monoamine oxidase family.</text>
</comment>
<dbReference type="PANTHER" id="PTHR43563">
    <property type="entry name" value="AMINE OXIDASE"/>
    <property type="match status" value="1"/>
</dbReference>
<proteinExistence type="inferred from homology"/>
<dbReference type="GO" id="GO:0016491">
    <property type="term" value="F:oxidoreductase activity"/>
    <property type="evidence" value="ECO:0007669"/>
    <property type="project" value="UniProtKB-KW"/>
</dbReference>
<keyword evidence="3" id="KW-0560">Oxidoreductase</keyword>
<reference evidence="5" key="1">
    <citation type="journal article" date="2020" name="Nature">
        <title>Giant virus diversity and host interactions through global metagenomics.</title>
        <authorList>
            <person name="Schulz F."/>
            <person name="Roux S."/>
            <person name="Paez-Espino D."/>
            <person name="Jungbluth S."/>
            <person name="Walsh D.A."/>
            <person name="Denef V.J."/>
            <person name="McMahon K.D."/>
            <person name="Konstantinidis K.T."/>
            <person name="Eloe-Fadrosh E.A."/>
            <person name="Kyrpides N.C."/>
            <person name="Woyke T."/>
        </authorList>
    </citation>
    <scope>NUCLEOTIDE SEQUENCE</scope>
    <source>
        <strain evidence="5">GVMAG-S-1101164-67</strain>
    </source>
</reference>
<dbReference type="Gene3D" id="3.50.50.60">
    <property type="entry name" value="FAD/NAD(P)-binding domain"/>
    <property type="match status" value="1"/>
</dbReference>